<keyword evidence="2" id="KW-0378">Hydrolase</keyword>
<dbReference type="SUPFAM" id="SSF52540">
    <property type="entry name" value="P-loop containing nucleoside triphosphate hydrolases"/>
    <property type="match status" value="1"/>
</dbReference>
<keyword evidence="1" id="KW-0547">Nucleotide-binding</keyword>
<evidence type="ECO:0000259" key="7">
    <source>
        <dbReference type="PROSITE" id="PS51194"/>
    </source>
</evidence>
<keyword evidence="4" id="KW-0067">ATP-binding</keyword>
<keyword evidence="5" id="KW-0175">Coiled coil</keyword>
<dbReference type="InterPro" id="IPR050699">
    <property type="entry name" value="RNA-DNA_Helicase"/>
</dbReference>
<dbReference type="PROSITE" id="PS51192">
    <property type="entry name" value="HELICASE_ATP_BIND_1"/>
    <property type="match status" value="1"/>
</dbReference>
<gene>
    <name evidence="8" type="ORF">IQ217_08920</name>
</gene>
<keyword evidence="9" id="KW-1185">Reference proteome</keyword>
<evidence type="ECO:0000256" key="1">
    <source>
        <dbReference type="ARBA" id="ARBA00022741"/>
    </source>
</evidence>
<protein>
    <submittedName>
        <fullName evidence="8">RNA helicase</fullName>
    </submittedName>
</protein>
<evidence type="ECO:0000256" key="5">
    <source>
        <dbReference type="SAM" id="Coils"/>
    </source>
</evidence>
<dbReference type="InterPro" id="IPR012961">
    <property type="entry name" value="Ski2/MTR4_C"/>
</dbReference>
<evidence type="ECO:0000256" key="3">
    <source>
        <dbReference type="ARBA" id="ARBA00022806"/>
    </source>
</evidence>
<dbReference type="Pfam" id="PF00271">
    <property type="entry name" value="Helicase_C"/>
    <property type="match status" value="1"/>
</dbReference>
<feature type="domain" description="Helicase ATP-binding" evidence="6">
    <location>
        <begin position="25"/>
        <end position="195"/>
    </location>
</feature>
<dbReference type="RefSeq" id="WP_194019680.1">
    <property type="nucleotide sequence ID" value="NZ_JADEVV010000021.1"/>
</dbReference>
<evidence type="ECO:0000313" key="8">
    <source>
        <dbReference type="EMBL" id="MBE9253964.1"/>
    </source>
</evidence>
<dbReference type="CDD" id="cd18795">
    <property type="entry name" value="SF2_C_Ski2"/>
    <property type="match status" value="1"/>
</dbReference>
<dbReference type="Proteomes" id="UP000658720">
    <property type="component" value="Unassembled WGS sequence"/>
</dbReference>
<dbReference type="SMART" id="SM00490">
    <property type="entry name" value="HELICc"/>
    <property type="match status" value="1"/>
</dbReference>
<dbReference type="Pfam" id="PF00270">
    <property type="entry name" value="DEAD"/>
    <property type="match status" value="1"/>
</dbReference>
<accession>A0ABR9VRI8</accession>
<keyword evidence="3 8" id="KW-0347">Helicase</keyword>
<dbReference type="InterPro" id="IPR011545">
    <property type="entry name" value="DEAD/DEAH_box_helicase_dom"/>
</dbReference>
<dbReference type="InterPro" id="IPR001650">
    <property type="entry name" value="Helicase_C-like"/>
</dbReference>
<sequence length="1006" mass="113382">MKTLAYASPADLFAFPLDDFQQEAIAALDQDQSVVVCAPTGSGKTVVGEYAIYRAIARGKRVFYTTPLKALSNQKIRDFQEKLEKLGLENAEQLVGLITGDTVINADAPVVVMTTEIFRNMLYETPIGEVGTSLEDVETVVFDEVHYISDRGRGTVWEESIIYCPSTIQLVGLSATIGNPEQLTEWINQVRTGVSLKVLRQGEQHNDSPPCVLVNSDFRPVPLTFHYSTRKGLFPLLNEKKTGVNARLLPKAGNKNTRSGKNRRMRREDCPYPLLVMQQLQERNLLPVIYVIFSRRGCEQAAQSLEDLSLVEPAEQESIQLQLLDFFFGKNPLLRQKLERDLADSLPDMVQAVITYLDYPQDGAAAQKLLTALAIDPEGMFKLWGWIAQSSPMTRLEQIEPLLRGIAVHHAGILPDMKTLVEKLFEQGLIKVVFATATLSAGINMPARTTVISALSKRTNEGHAMLSPSEFLQIAGRAGRRGMDIEGHVITVQTPFEGAKEASYLALAEAEPLKSWFTPSYGMVLNLLQKHDLEEVKSLLERSFAEYLAQFALEPTKVAIAETVKKLSQLDIKLAGIGEKDLRSYEKFRGRLREEQRLLKILEQQAEKERKQQLKDQLKTLTPGQLLYLKGRHVKTHQPRLAVIVTPLAPAHNLPQWCCLASDNRWYHVTVGDIYAVPMGNFSPAQWQNLTPPPAELLAPGKPVKGDEETLAIAEGLDPQAYPLAPSPELVEQKARVDHVETLLAVHPLASQKHPGKLLEQFHQRQELRKTLSKRQQEYDRLQSRQSYYWQEFLDLIDILQEMEALEEYTPTLLGEVAATLRGENELWLGLALISGKFNDLEPEQLAAAASALITETPRSDAWTDFKPSPAVLAALRPSDDLFGLLFCLKHPQPTLALWQAMTVADHLQRLNLWDLRRKLIKAQNQRAIAIPLWLEVDFMGLVEQWALGMEWENLCRQTSLDEGDLVRLFRRTVDLLWQIPQVPHLSPRLKRNARIAVQQMKRFPL</sequence>
<feature type="coiled-coil region" evidence="5">
    <location>
        <begin position="585"/>
        <end position="621"/>
    </location>
</feature>
<dbReference type="SMART" id="SM01142">
    <property type="entry name" value="DSHCT"/>
    <property type="match status" value="1"/>
</dbReference>
<dbReference type="EMBL" id="JADEVV010000021">
    <property type="protein sequence ID" value="MBE9253964.1"/>
    <property type="molecule type" value="Genomic_DNA"/>
</dbReference>
<comment type="caution">
    <text evidence="8">The sequence shown here is derived from an EMBL/GenBank/DDBJ whole genome shotgun (WGS) entry which is preliminary data.</text>
</comment>
<evidence type="ECO:0000259" key="6">
    <source>
        <dbReference type="PROSITE" id="PS51192"/>
    </source>
</evidence>
<organism evidence="8 9">
    <name type="scientific">Synechocystis salina LEGE 00031</name>
    <dbReference type="NCBI Taxonomy" id="1828736"/>
    <lineage>
        <taxon>Bacteria</taxon>
        <taxon>Bacillati</taxon>
        <taxon>Cyanobacteriota</taxon>
        <taxon>Cyanophyceae</taxon>
        <taxon>Synechococcales</taxon>
        <taxon>Merismopediaceae</taxon>
        <taxon>Synechocystis</taxon>
    </lineage>
</organism>
<dbReference type="Pfam" id="PF08148">
    <property type="entry name" value="DSHCT"/>
    <property type="match status" value="1"/>
</dbReference>
<proteinExistence type="predicted"/>
<dbReference type="InterPro" id="IPR027417">
    <property type="entry name" value="P-loop_NTPase"/>
</dbReference>
<dbReference type="GO" id="GO:0004386">
    <property type="term" value="F:helicase activity"/>
    <property type="evidence" value="ECO:0007669"/>
    <property type="project" value="UniProtKB-KW"/>
</dbReference>
<evidence type="ECO:0000313" key="9">
    <source>
        <dbReference type="Proteomes" id="UP000658720"/>
    </source>
</evidence>
<dbReference type="Gene3D" id="3.40.50.300">
    <property type="entry name" value="P-loop containing nucleotide triphosphate hydrolases"/>
    <property type="match status" value="2"/>
</dbReference>
<evidence type="ECO:0000256" key="4">
    <source>
        <dbReference type="ARBA" id="ARBA00022840"/>
    </source>
</evidence>
<dbReference type="Gene3D" id="1.10.3380.30">
    <property type="match status" value="1"/>
</dbReference>
<dbReference type="PANTHER" id="PTHR12131">
    <property type="entry name" value="ATP-DEPENDENT RNA AND DNA HELICASE"/>
    <property type="match status" value="1"/>
</dbReference>
<feature type="domain" description="Helicase C-terminal" evidence="7">
    <location>
        <begin position="365"/>
        <end position="528"/>
    </location>
</feature>
<dbReference type="SMART" id="SM00487">
    <property type="entry name" value="DEXDc"/>
    <property type="match status" value="1"/>
</dbReference>
<dbReference type="PROSITE" id="PS51194">
    <property type="entry name" value="HELICASE_CTER"/>
    <property type="match status" value="1"/>
</dbReference>
<name>A0ABR9VRI8_9SYNC</name>
<evidence type="ECO:0000256" key="2">
    <source>
        <dbReference type="ARBA" id="ARBA00022801"/>
    </source>
</evidence>
<reference evidence="8 9" key="1">
    <citation type="submission" date="2020-10" db="EMBL/GenBank/DDBJ databases">
        <authorList>
            <person name="Castelo-Branco R."/>
            <person name="Eusebio N."/>
            <person name="Adriana R."/>
            <person name="Vieira A."/>
            <person name="Brugerolle De Fraissinette N."/>
            <person name="Rezende De Castro R."/>
            <person name="Schneider M.P."/>
            <person name="Vasconcelos V."/>
            <person name="Leao P.N."/>
        </authorList>
    </citation>
    <scope>NUCLEOTIDE SEQUENCE [LARGE SCALE GENOMIC DNA]</scope>
    <source>
        <strain evidence="8 9">LEGE 00031</strain>
    </source>
</reference>
<dbReference type="InterPro" id="IPR014001">
    <property type="entry name" value="Helicase_ATP-bd"/>
</dbReference>
<dbReference type="PANTHER" id="PTHR12131:SF1">
    <property type="entry name" value="ATP-DEPENDENT RNA HELICASE SUPV3L1, MITOCHONDRIAL-RELATED"/>
    <property type="match status" value="1"/>
</dbReference>